<dbReference type="RefSeq" id="WP_212818743.1">
    <property type="nucleotide sequence ID" value="NZ_AP023359.1"/>
</dbReference>
<dbReference type="AlphaFoldDB" id="A0A810NDT9"/>
<dbReference type="KEGG" id="pry:Prubr_64760"/>
<gene>
    <name evidence="2" type="ORF">Prubr_64760</name>
</gene>
<organism evidence="2 3">
    <name type="scientific">Polymorphospora rubra</name>
    <dbReference type="NCBI Taxonomy" id="338584"/>
    <lineage>
        <taxon>Bacteria</taxon>
        <taxon>Bacillati</taxon>
        <taxon>Actinomycetota</taxon>
        <taxon>Actinomycetes</taxon>
        <taxon>Micromonosporales</taxon>
        <taxon>Micromonosporaceae</taxon>
        <taxon>Polymorphospora</taxon>
    </lineage>
</organism>
<keyword evidence="1" id="KW-0472">Membrane</keyword>
<evidence type="ECO:0000313" key="2">
    <source>
        <dbReference type="EMBL" id="BCJ69455.1"/>
    </source>
</evidence>
<feature type="transmembrane region" description="Helical" evidence="1">
    <location>
        <begin position="264"/>
        <end position="285"/>
    </location>
</feature>
<feature type="transmembrane region" description="Helical" evidence="1">
    <location>
        <begin position="127"/>
        <end position="152"/>
    </location>
</feature>
<proteinExistence type="predicted"/>
<evidence type="ECO:0000313" key="3">
    <source>
        <dbReference type="Proteomes" id="UP000680866"/>
    </source>
</evidence>
<reference evidence="2" key="1">
    <citation type="submission" date="2020-08" db="EMBL/GenBank/DDBJ databases">
        <title>Whole genome shotgun sequence of Polymorphospora rubra NBRC 101157.</title>
        <authorList>
            <person name="Komaki H."/>
            <person name="Tamura T."/>
        </authorList>
    </citation>
    <scope>NUCLEOTIDE SEQUENCE</scope>
    <source>
        <strain evidence="2">NBRC 101157</strain>
    </source>
</reference>
<keyword evidence="1" id="KW-1133">Transmembrane helix</keyword>
<protein>
    <recommendedName>
        <fullName evidence="4">ABC-2 family transporter protein</fullName>
    </recommendedName>
</protein>
<feature type="transmembrane region" description="Helical" evidence="1">
    <location>
        <begin position="12"/>
        <end position="36"/>
    </location>
</feature>
<evidence type="ECO:0008006" key="4">
    <source>
        <dbReference type="Google" id="ProtNLM"/>
    </source>
</evidence>
<feature type="transmembrane region" description="Helical" evidence="1">
    <location>
        <begin position="89"/>
        <end position="106"/>
    </location>
</feature>
<sequence length="293" mass="30286">MIASELLRVRFSLAARIILVLAIAETVFIGLLFTFLPSLIDGLVALNGVIPNATQADQLDADQLDALNLSTPAIQEVLIDLLGNSGTGIGFPAIAALLLGALTITTEQRRGSLTVSALAEPRRARLLLAKLTALALTVVAAAFVLIVVRGLMLTAGLAVQGEPFLLDTAAVFGLWGRGALTLVLYAGVGFAVGLLARSPVAVILVLGSMIIVESIVRPITLLIFGASNPTLFLPFGLVPDISGTNPLAALTGTTVTTTGVTPTVAVLVLAVWTLIATGTASARLIRTDLPDRQ</sequence>
<feature type="transmembrane region" description="Helical" evidence="1">
    <location>
        <begin position="202"/>
        <end position="224"/>
    </location>
</feature>
<name>A0A810NDT9_9ACTN</name>
<feature type="transmembrane region" description="Helical" evidence="1">
    <location>
        <begin position="172"/>
        <end position="195"/>
    </location>
</feature>
<accession>A0A810NDT9</accession>
<keyword evidence="1" id="KW-0812">Transmembrane</keyword>
<keyword evidence="3" id="KW-1185">Reference proteome</keyword>
<dbReference type="Proteomes" id="UP000680866">
    <property type="component" value="Chromosome"/>
</dbReference>
<evidence type="ECO:0000256" key="1">
    <source>
        <dbReference type="SAM" id="Phobius"/>
    </source>
</evidence>
<dbReference type="EMBL" id="AP023359">
    <property type="protein sequence ID" value="BCJ69455.1"/>
    <property type="molecule type" value="Genomic_DNA"/>
</dbReference>